<keyword evidence="1" id="KW-0175">Coiled coil</keyword>
<comment type="similarity">
    <text evidence="1">Belongs to the UbiK family.</text>
</comment>
<dbReference type="GO" id="GO:0005829">
    <property type="term" value="C:cytosol"/>
    <property type="evidence" value="ECO:0007669"/>
    <property type="project" value="TreeGrafter"/>
</dbReference>
<organism evidence="2 3">
    <name type="scientific">Simiduia agarivorans (strain DSM 21679 / JCM 13881 / BCRC 17597 / SA1)</name>
    <dbReference type="NCBI Taxonomy" id="1117647"/>
    <lineage>
        <taxon>Bacteria</taxon>
        <taxon>Pseudomonadati</taxon>
        <taxon>Pseudomonadota</taxon>
        <taxon>Gammaproteobacteria</taxon>
        <taxon>Cellvibrionales</taxon>
        <taxon>Cellvibrionaceae</taxon>
        <taxon>Simiduia</taxon>
    </lineage>
</organism>
<dbReference type="GO" id="GO:0006744">
    <property type="term" value="P:ubiquinone biosynthetic process"/>
    <property type="evidence" value="ECO:0007669"/>
    <property type="project" value="UniProtKB-UniRule"/>
</dbReference>
<dbReference type="Proteomes" id="UP000000466">
    <property type="component" value="Chromosome"/>
</dbReference>
<dbReference type="HAMAP" id="MF_02216">
    <property type="entry name" value="UbiK"/>
    <property type="match status" value="1"/>
</dbReference>
<keyword evidence="3" id="KW-1185">Reference proteome</keyword>
<reference evidence="2 3" key="1">
    <citation type="journal article" date="2013" name="Genome Announc.">
        <title>Complete genome sequence of Simiduia agarivorans SA1(T), a marine bacterium able to degrade a variety of polysaccharides.</title>
        <authorList>
            <person name="Lin S.Y."/>
            <person name="Shieh W.Y."/>
            <person name="Chen J.S."/>
            <person name="Tang S.L."/>
        </authorList>
    </citation>
    <scope>NUCLEOTIDE SEQUENCE [LARGE SCALE GENOMIC DNA]</scope>
    <source>
        <strain evidence="3">DSM 21679 / JCM 13881 / BCRC 17597 / SA1</strain>
    </source>
</reference>
<proteinExistence type="inferred from homology"/>
<feature type="coiled-coil region" evidence="1">
    <location>
        <begin position="42"/>
        <end position="69"/>
    </location>
</feature>
<keyword evidence="1" id="KW-0831">Ubiquinone biosynthesis</keyword>
<comment type="function">
    <text evidence="1">Required for efficient ubiquinone (coenzyme Q) biosynthesis. UbiK is probably an accessory factor of Ubi enzymes and facilitates ubiquinone biosynthesis by acting as an assembly factor, a targeting factor, or both.</text>
</comment>
<dbReference type="OrthoDB" id="5297354at2"/>
<dbReference type="AlphaFoldDB" id="K4KKV0"/>
<dbReference type="eggNOG" id="COG2960">
    <property type="taxonomic scope" value="Bacteria"/>
</dbReference>
<sequence length="71" mass="7938">MPSDKLFEQLSRLRPPESLSPHLRSLVAAALAKMDLVSREEFDAQAAVLARTRAKLEALEAQLAQLQRKPE</sequence>
<comment type="subcellular location">
    <subcellularLocation>
        <location evidence="1">Cytoplasm</location>
    </subcellularLocation>
</comment>
<dbReference type="Pfam" id="PF04380">
    <property type="entry name" value="BMFP"/>
    <property type="match status" value="1"/>
</dbReference>
<dbReference type="KEGG" id="saga:M5M_13150"/>
<evidence type="ECO:0000313" key="3">
    <source>
        <dbReference type="Proteomes" id="UP000000466"/>
    </source>
</evidence>
<dbReference type="EMBL" id="CP003746">
    <property type="protein sequence ID" value="AFU99774.1"/>
    <property type="molecule type" value="Genomic_DNA"/>
</dbReference>
<name>K4KKV0_SIMAS</name>
<gene>
    <name evidence="1" type="primary">ubiK</name>
    <name evidence="2" type="ordered locus">M5M_13150</name>
</gene>
<dbReference type="RefSeq" id="WP_015047937.1">
    <property type="nucleotide sequence ID" value="NC_018868.3"/>
</dbReference>
<comment type="pathway">
    <text evidence="1">Cofactor biosynthesis; ubiquinone biosynthesis.</text>
</comment>
<evidence type="ECO:0000313" key="2">
    <source>
        <dbReference type="EMBL" id="AFU99774.1"/>
    </source>
</evidence>
<dbReference type="PANTHER" id="PTHR38040">
    <property type="entry name" value="UBIQUINONE BIOSYNTHESIS ACCESSORY FACTOR UBIK"/>
    <property type="match status" value="1"/>
</dbReference>
<keyword evidence="1" id="KW-0963">Cytoplasm</keyword>
<dbReference type="InterPro" id="IPR007475">
    <property type="entry name" value="UbiK"/>
</dbReference>
<accession>K4KKV0</accession>
<evidence type="ECO:0000256" key="1">
    <source>
        <dbReference type="HAMAP-Rule" id="MF_02216"/>
    </source>
</evidence>
<dbReference type="UniPathway" id="UPA00232"/>
<protein>
    <recommendedName>
        <fullName evidence="1">Ubiquinone biosynthesis accessory factor UbiK</fullName>
    </recommendedName>
</protein>
<dbReference type="STRING" id="1117647.M5M_13150"/>
<dbReference type="HOGENOM" id="CLU_154412_3_2_6"/>
<dbReference type="PANTHER" id="PTHR38040:SF1">
    <property type="entry name" value="UBIQUINONE BIOSYNTHESIS ACCESSORY FACTOR UBIK"/>
    <property type="match status" value="1"/>
</dbReference>